<accession>A0A8C6CR33</accession>
<dbReference type="GeneTree" id="ENSGT00990000213236"/>
<evidence type="ECO:0000313" key="2">
    <source>
        <dbReference type="Ensembl" id="ENSMMSP00000005026.1"/>
    </source>
</evidence>
<dbReference type="Proteomes" id="UP000694544">
    <property type="component" value="Unplaced"/>
</dbReference>
<protein>
    <submittedName>
        <fullName evidence="2">Uncharacterized protein</fullName>
    </submittedName>
</protein>
<dbReference type="Ensembl" id="ENSMMST00000005464.1">
    <property type="protein sequence ID" value="ENSMMSP00000005026.1"/>
    <property type="gene ID" value="ENSMMSG00000003778.1"/>
</dbReference>
<dbReference type="Pfam" id="PF21949">
    <property type="entry name" value="NoBody"/>
    <property type="match status" value="1"/>
</dbReference>
<reference evidence="2" key="2">
    <citation type="submission" date="2025-09" db="UniProtKB">
        <authorList>
            <consortium name="Ensembl"/>
        </authorList>
    </citation>
    <scope>IDENTIFICATION</scope>
</reference>
<organism evidence="2 3">
    <name type="scientific">Moschus moschiferus</name>
    <name type="common">Siberian musk deer</name>
    <name type="synonym">Moschus sibiricus</name>
    <dbReference type="NCBI Taxonomy" id="68415"/>
    <lineage>
        <taxon>Eukaryota</taxon>
        <taxon>Metazoa</taxon>
        <taxon>Chordata</taxon>
        <taxon>Craniata</taxon>
        <taxon>Vertebrata</taxon>
        <taxon>Euteleostomi</taxon>
        <taxon>Mammalia</taxon>
        <taxon>Eutheria</taxon>
        <taxon>Laurasiatheria</taxon>
        <taxon>Artiodactyla</taxon>
        <taxon>Ruminantia</taxon>
        <taxon>Pecora</taxon>
        <taxon>Moschidae</taxon>
        <taxon>Moschus</taxon>
    </lineage>
</organism>
<feature type="compositionally biased region" description="Polar residues" evidence="1">
    <location>
        <begin position="1"/>
        <end position="22"/>
    </location>
</feature>
<keyword evidence="3" id="KW-1185">Reference proteome</keyword>
<evidence type="ECO:0000313" key="3">
    <source>
        <dbReference type="Proteomes" id="UP000694544"/>
    </source>
</evidence>
<name>A0A8C6CR33_MOSMO</name>
<dbReference type="InterPro" id="IPR047852">
    <property type="entry name" value="NoBody"/>
</dbReference>
<sequence length="85" mass="9618">MGNQPCTSGRSPGNRQETQPSKQRCCLAPQWDHPERAPNGGRLPHLLQHHQAEFTHTHPSPPFPWKCPFPSSGKQRQHRVVSLPI</sequence>
<feature type="region of interest" description="Disordered" evidence="1">
    <location>
        <begin position="1"/>
        <end position="85"/>
    </location>
</feature>
<proteinExistence type="predicted"/>
<reference evidence="2" key="1">
    <citation type="submission" date="2025-08" db="UniProtKB">
        <authorList>
            <consortium name="Ensembl"/>
        </authorList>
    </citation>
    <scope>IDENTIFICATION</scope>
</reference>
<evidence type="ECO:0000256" key="1">
    <source>
        <dbReference type="SAM" id="MobiDB-lite"/>
    </source>
</evidence>
<dbReference type="AlphaFoldDB" id="A0A8C6CR33"/>